<evidence type="ECO:0000313" key="2">
    <source>
        <dbReference type="Proteomes" id="UP000033636"/>
    </source>
</evidence>
<gene>
    <name evidence="1" type="ORF">TU35_001980</name>
</gene>
<comment type="caution">
    <text evidence="1">The sequence shown here is derived from an EMBL/GenBank/DDBJ whole genome shotgun (WGS) entry which is preliminary data.</text>
</comment>
<protein>
    <submittedName>
        <fullName evidence="1">Uncharacterized protein</fullName>
    </submittedName>
</protein>
<organism evidence="1 2">
    <name type="scientific">Thermoproteus sp. AZ2</name>
    <dbReference type="NCBI Taxonomy" id="1609232"/>
    <lineage>
        <taxon>Archaea</taxon>
        <taxon>Thermoproteota</taxon>
        <taxon>Thermoprotei</taxon>
        <taxon>Thermoproteales</taxon>
        <taxon>Thermoproteaceae</taxon>
        <taxon>Thermoproteus</taxon>
    </lineage>
</organism>
<evidence type="ECO:0000313" key="1">
    <source>
        <dbReference type="EMBL" id="MFB6490010.1"/>
    </source>
</evidence>
<accession>A0ACC6UZ45</accession>
<sequence length="114" mass="12346">MASLLAVPIAAIIALAPLIVVRYAGRGLGLIEAAGAFVCFTSALALGLLAGLWPVYRATYFLALFLEADAVALSWMGIFKRRWAYYYIALAAQIYLILLAAVAYALRYPSPFII</sequence>
<proteinExistence type="predicted"/>
<dbReference type="EMBL" id="JZWT02000004">
    <property type="protein sequence ID" value="MFB6490010.1"/>
    <property type="molecule type" value="Genomic_DNA"/>
</dbReference>
<name>A0ACC6UZ45_9CREN</name>
<reference evidence="1" key="1">
    <citation type="submission" date="2024-07" db="EMBL/GenBank/DDBJ databases">
        <title>Metagenome and Metagenome-Assembled Genomes of Archaea from a hot spring from the geothermal field of Los Azufres, Mexico.</title>
        <authorList>
            <person name="Marin-Paredes R."/>
            <person name="Martinez-Romero E."/>
            <person name="Servin-Garciduenas L.E."/>
        </authorList>
    </citation>
    <scope>NUCLEOTIDE SEQUENCE</scope>
</reference>
<dbReference type="Proteomes" id="UP000033636">
    <property type="component" value="Unassembled WGS sequence"/>
</dbReference>